<reference evidence="1" key="1">
    <citation type="submission" date="2021-11" db="EMBL/GenBank/DDBJ databases">
        <authorList>
            <consortium name="Genoscope - CEA"/>
            <person name="William W."/>
        </authorList>
    </citation>
    <scope>NUCLEOTIDE SEQUENCE</scope>
</reference>
<accession>A0A8J2SKF3</accession>
<name>A0A8J2SKF3_9STRA</name>
<feature type="non-terminal residue" evidence="1">
    <location>
        <position position="1"/>
    </location>
</feature>
<organism evidence="1 2">
    <name type="scientific">Pelagomonas calceolata</name>
    <dbReference type="NCBI Taxonomy" id="35677"/>
    <lineage>
        <taxon>Eukaryota</taxon>
        <taxon>Sar</taxon>
        <taxon>Stramenopiles</taxon>
        <taxon>Ochrophyta</taxon>
        <taxon>Pelagophyceae</taxon>
        <taxon>Pelagomonadales</taxon>
        <taxon>Pelagomonadaceae</taxon>
        <taxon>Pelagomonas</taxon>
    </lineage>
</organism>
<keyword evidence="2" id="KW-1185">Reference proteome</keyword>
<comment type="caution">
    <text evidence="1">The sequence shown here is derived from an EMBL/GenBank/DDBJ whole genome shotgun (WGS) entry which is preliminary data.</text>
</comment>
<sequence>VRPTSPTTDGTGVTYLLLITKARCRSAPGRSFEGSRRGRRTR</sequence>
<proteinExistence type="predicted"/>
<evidence type="ECO:0000313" key="2">
    <source>
        <dbReference type="Proteomes" id="UP000789595"/>
    </source>
</evidence>
<dbReference type="AlphaFoldDB" id="A0A8J2SKF3"/>
<dbReference type="EMBL" id="CAKKNE010000002">
    <property type="protein sequence ID" value="CAH0368642.1"/>
    <property type="molecule type" value="Genomic_DNA"/>
</dbReference>
<dbReference type="Proteomes" id="UP000789595">
    <property type="component" value="Unassembled WGS sequence"/>
</dbReference>
<evidence type="ECO:0000313" key="1">
    <source>
        <dbReference type="EMBL" id="CAH0368642.1"/>
    </source>
</evidence>
<gene>
    <name evidence="1" type="ORF">PECAL_2P17140</name>
</gene>
<protein>
    <submittedName>
        <fullName evidence="1">Uncharacterized protein</fullName>
    </submittedName>
</protein>